<protein>
    <submittedName>
        <fullName evidence="2">Uncharacterized protein</fullName>
    </submittedName>
</protein>
<accession>A0AAV4R7Y9</accession>
<proteinExistence type="predicted"/>
<name>A0AAV4R7Y9_CAEEX</name>
<sequence length="121" mass="13779">MGSDPCRLPCVGTNCFWFQCTGPQLTWNSVFLQTGYKRQSVRRILLVGEPPSFNCHRHSRRTSSKQGKLSDPHPNEEPAQLSKPEFHRTPSSHSLKNSFFVAFLVHCSGKKRARRAIPSRL</sequence>
<evidence type="ECO:0000313" key="3">
    <source>
        <dbReference type="Proteomes" id="UP001054945"/>
    </source>
</evidence>
<dbReference type="Proteomes" id="UP001054945">
    <property type="component" value="Unassembled WGS sequence"/>
</dbReference>
<evidence type="ECO:0000313" key="2">
    <source>
        <dbReference type="EMBL" id="GIY17590.1"/>
    </source>
</evidence>
<organism evidence="2 3">
    <name type="scientific">Caerostris extrusa</name>
    <name type="common">Bark spider</name>
    <name type="synonym">Caerostris bankana</name>
    <dbReference type="NCBI Taxonomy" id="172846"/>
    <lineage>
        <taxon>Eukaryota</taxon>
        <taxon>Metazoa</taxon>
        <taxon>Ecdysozoa</taxon>
        <taxon>Arthropoda</taxon>
        <taxon>Chelicerata</taxon>
        <taxon>Arachnida</taxon>
        <taxon>Araneae</taxon>
        <taxon>Araneomorphae</taxon>
        <taxon>Entelegynae</taxon>
        <taxon>Araneoidea</taxon>
        <taxon>Araneidae</taxon>
        <taxon>Caerostris</taxon>
    </lineage>
</organism>
<evidence type="ECO:0000256" key="1">
    <source>
        <dbReference type="SAM" id="MobiDB-lite"/>
    </source>
</evidence>
<dbReference type="AlphaFoldDB" id="A0AAV4R7Y9"/>
<dbReference type="EMBL" id="BPLR01007526">
    <property type="protein sequence ID" value="GIY17590.1"/>
    <property type="molecule type" value="Genomic_DNA"/>
</dbReference>
<comment type="caution">
    <text evidence="2">The sequence shown here is derived from an EMBL/GenBank/DDBJ whole genome shotgun (WGS) entry which is preliminary data.</text>
</comment>
<reference evidence="2 3" key="1">
    <citation type="submission" date="2021-06" db="EMBL/GenBank/DDBJ databases">
        <title>Caerostris extrusa draft genome.</title>
        <authorList>
            <person name="Kono N."/>
            <person name="Arakawa K."/>
        </authorList>
    </citation>
    <scope>NUCLEOTIDE SEQUENCE [LARGE SCALE GENOMIC DNA]</scope>
</reference>
<feature type="region of interest" description="Disordered" evidence="1">
    <location>
        <begin position="51"/>
        <end position="92"/>
    </location>
</feature>
<keyword evidence="3" id="KW-1185">Reference proteome</keyword>
<gene>
    <name evidence="2" type="ORF">CEXT_778121</name>
</gene>